<dbReference type="InterPro" id="IPR001278">
    <property type="entry name" value="Arg-tRNA-ligase"/>
</dbReference>
<dbReference type="FunFam" id="3.40.50.620:FF:000116">
    <property type="entry name" value="Arginine--tRNA ligase"/>
    <property type="match status" value="1"/>
</dbReference>
<dbReference type="Pfam" id="PF03485">
    <property type="entry name" value="Arg_tRNA_synt_N"/>
    <property type="match status" value="1"/>
</dbReference>
<dbReference type="Proteomes" id="UP001146670">
    <property type="component" value="Unassembled WGS sequence"/>
</dbReference>
<organism evidence="12 13">
    <name type="scientific">Aerococcus kribbianus</name>
    <dbReference type="NCBI Taxonomy" id="2999064"/>
    <lineage>
        <taxon>Bacteria</taxon>
        <taxon>Bacillati</taxon>
        <taxon>Bacillota</taxon>
        <taxon>Bacilli</taxon>
        <taxon>Lactobacillales</taxon>
        <taxon>Aerococcaceae</taxon>
        <taxon>Aerococcus</taxon>
    </lineage>
</organism>
<keyword evidence="6 8" id="KW-0030">Aminoacyl-tRNA synthetase</keyword>
<evidence type="ECO:0000256" key="4">
    <source>
        <dbReference type="ARBA" id="ARBA00022840"/>
    </source>
</evidence>
<dbReference type="InterPro" id="IPR009080">
    <property type="entry name" value="tRNAsynth_Ia_anticodon-bd"/>
</dbReference>
<dbReference type="PANTHER" id="PTHR11956">
    <property type="entry name" value="ARGINYL-TRNA SYNTHETASE"/>
    <property type="match status" value="1"/>
</dbReference>
<feature type="short sequence motif" description="'HIGH' region" evidence="8">
    <location>
        <begin position="122"/>
        <end position="132"/>
    </location>
</feature>
<dbReference type="InterPro" id="IPR008909">
    <property type="entry name" value="DALR_anticod-bd"/>
</dbReference>
<dbReference type="SMART" id="SM00836">
    <property type="entry name" value="DALR_1"/>
    <property type="match status" value="1"/>
</dbReference>
<dbReference type="InterPro" id="IPR005148">
    <property type="entry name" value="Arg-tRNA-synth_N"/>
</dbReference>
<dbReference type="GO" id="GO:0006420">
    <property type="term" value="P:arginyl-tRNA aminoacylation"/>
    <property type="evidence" value="ECO:0007669"/>
    <property type="project" value="UniProtKB-UniRule"/>
</dbReference>
<dbReference type="PANTHER" id="PTHR11956:SF5">
    <property type="entry name" value="ARGININE--TRNA LIGASE, CYTOPLASMIC"/>
    <property type="match status" value="1"/>
</dbReference>
<evidence type="ECO:0000313" key="13">
    <source>
        <dbReference type="Proteomes" id="UP001146670"/>
    </source>
</evidence>
<dbReference type="CDD" id="cd07956">
    <property type="entry name" value="Anticodon_Ia_Arg"/>
    <property type="match status" value="1"/>
</dbReference>
<dbReference type="CDD" id="cd00671">
    <property type="entry name" value="ArgRS_core"/>
    <property type="match status" value="1"/>
</dbReference>
<dbReference type="InterPro" id="IPR014729">
    <property type="entry name" value="Rossmann-like_a/b/a_fold"/>
</dbReference>
<feature type="domain" description="DALR anticodon binding" evidence="10">
    <location>
        <begin position="450"/>
        <end position="566"/>
    </location>
</feature>
<dbReference type="NCBIfam" id="TIGR00456">
    <property type="entry name" value="argS"/>
    <property type="match status" value="1"/>
</dbReference>
<dbReference type="EC" id="6.1.1.19" evidence="8"/>
<comment type="similarity">
    <text evidence="1 8 9">Belongs to the class-I aminoacyl-tRNA synthetase family.</text>
</comment>
<dbReference type="AlphaFoldDB" id="A0A9X3JFE3"/>
<evidence type="ECO:0000259" key="10">
    <source>
        <dbReference type="SMART" id="SM00836"/>
    </source>
</evidence>
<gene>
    <name evidence="8 12" type="primary">argS</name>
    <name evidence="12" type="ORF">OW157_01710</name>
</gene>
<evidence type="ECO:0000256" key="3">
    <source>
        <dbReference type="ARBA" id="ARBA00022741"/>
    </source>
</evidence>
<keyword evidence="5 8" id="KW-0648">Protein biosynthesis</keyword>
<evidence type="ECO:0000256" key="2">
    <source>
        <dbReference type="ARBA" id="ARBA00022598"/>
    </source>
</evidence>
<evidence type="ECO:0000256" key="9">
    <source>
        <dbReference type="RuleBase" id="RU363038"/>
    </source>
</evidence>
<dbReference type="SMART" id="SM01016">
    <property type="entry name" value="Arg_tRNA_synt_N"/>
    <property type="match status" value="1"/>
</dbReference>
<dbReference type="Gene3D" id="3.40.50.620">
    <property type="entry name" value="HUPs"/>
    <property type="match status" value="1"/>
</dbReference>
<dbReference type="GO" id="GO:0005737">
    <property type="term" value="C:cytoplasm"/>
    <property type="evidence" value="ECO:0007669"/>
    <property type="project" value="UniProtKB-SubCell"/>
</dbReference>
<feature type="domain" description="Arginyl tRNA synthetase N-terminal" evidence="11">
    <location>
        <begin position="1"/>
        <end position="84"/>
    </location>
</feature>
<reference evidence="12" key="1">
    <citation type="submission" date="2022-12" db="EMBL/GenBank/DDBJ databases">
        <title>Description and comparative metabolic analysis of Aerococcus sp. nov., isolated from the feces of a pig.</title>
        <authorList>
            <person name="Chang Y.-H."/>
        </authorList>
    </citation>
    <scope>NUCLEOTIDE SEQUENCE</scope>
    <source>
        <strain evidence="12">YH-aer222</strain>
    </source>
</reference>
<keyword evidence="8" id="KW-0963">Cytoplasm</keyword>
<dbReference type="InterPro" id="IPR035684">
    <property type="entry name" value="ArgRS_core"/>
</dbReference>
<accession>A0A9X3JFE3</accession>
<evidence type="ECO:0000259" key="11">
    <source>
        <dbReference type="SMART" id="SM01016"/>
    </source>
</evidence>
<dbReference type="GO" id="GO:0004814">
    <property type="term" value="F:arginine-tRNA ligase activity"/>
    <property type="evidence" value="ECO:0007669"/>
    <property type="project" value="UniProtKB-UniRule"/>
</dbReference>
<keyword evidence="2 8" id="KW-0436">Ligase</keyword>
<keyword evidence="13" id="KW-1185">Reference proteome</keyword>
<protein>
    <recommendedName>
        <fullName evidence="8">Arginine--tRNA ligase</fullName>
        <ecNumber evidence="8">6.1.1.19</ecNumber>
    </recommendedName>
    <alternativeName>
        <fullName evidence="8">Arginyl-tRNA synthetase</fullName>
        <shortName evidence="8">ArgRS</shortName>
    </alternativeName>
</protein>
<comment type="subcellular location">
    <subcellularLocation>
        <location evidence="8">Cytoplasm</location>
    </subcellularLocation>
</comment>
<name>A0A9X3JFE3_9LACT</name>
<dbReference type="Gene3D" id="3.30.1360.70">
    <property type="entry name" value="Arginyl tRNA synthetase N-terminal domain"/>
    <property type="match status" value="1"/>
</dbReference>
<keyword evidence="4 8" id="KW-0067">ATP-binding</keyword>
<evidence type="ECO:0000313" key="12">
    <source>
        <dbReference type="EMBL" id="MCZ0725280.1"/>
    </source>
</evidence>
<dbReference type="Pfam" id="PF05746">
    <property type="entry name" value="DALR_1"/>
    <property type="match status" value="1"/>
</dbReference>
<keyword evidence="3 8" id="KW-0547">Nucleotide-binding</keyword>
<dbReference type="PRINTS" id="PR01038">
    <property type="entry name" value="TRNASYNTHARG"/>
</dbReference>
<comment type="subunit">
    <text evidence="8">Monomer.</text>
</comment>
<dbReference type="SUPFAM" id="SSF52374">
    <property type="entry name" value="Nucleotidylyl transferase"/>
    <property type="match status" value="1"/>
</dbReference>
<dbReference type="GO" id="GO:0005524">
    <property type="term" value="F:ATP binding"/>
    <property type="evidence" value="ECO:0007669"/>
    <property type="project" value="UniProtKB-UniRule"/>
</dbReference>
<evidence type="ECO:0000256" key="8">
    <source>
        <dbReference type="HAMAP-Rule" id="MF_00123"/>
    </source>
</evidence>
<dbReference type="Gene3D" id="1.10.730.10">
    <property type="entry name" value="Isoleucyl-tRNA Synthetase, Domain 1"/>
    <property type="match status" value="1"/>
</dbReference>
<dbReference type="SUPFAM" id="SSF55190">
    <property type="entry name" value="Arginyl-tRNA synthetase (ArgRS), N-terminal 'additional' domain"/>
    <property type="match status" value="1"/>
</dbReference>
<dbReference type="Pfam" id="PF00750">
    <property type="entry name" value="tRNA-synt_1d"/>
    <property type="match status" value="1"/>
</dbReference>
<evidence type="ECO:0000256" key="7">
    <source>
        <dbReference type="ARBA" id="ARBA00049339"/>
    </source>
</evidence>
<evidence type="ECO:0000256" key="1">
    <source>
        <dbReference type="ARBA" id="ARBA00005594"/>
    </source>
</evidence>
<comment type="catalytic activity">
    <reaction evidence="7 8">
        <text>tRNA(Arg) + L-arginine + ATP = L-arginyl-tRNA(Arg) + AMP + diphosphate</text>
        <dbReference type="Rhea" id="RHEA:20301"/>
        <dbReference type="Rhea" id="RHEA-COMP:9658"/>
        <dbReference type="Rhea" id="RHEA-COMP:9673"/>
        <dbReference type="ChEBI" id="CHEBI:30616"/>
        <dbReference type="ChEBI" id="CHEBI:32682"/>
        <dbReference type="ChEBI" id="CHEBI:33019"/>
        <dbReference type="ChEBI" id="CHEBI:78442"/>
        <dbReference type="ChEBI" id="CHEBI:78513"/>
        <dbReference type="ChEBI" id="CHEBI:456215"/>
        <dbReference type="EC" id="6.1.1.19"/>
    </reaction>
</comment>
<dbReference type="HAMAP" id="MF_00123">
    <property type="entry name" value="Arg_tRNA_synth"/>
    <property type="match status" value="1"/>
</dbReference>
<proteinExistence type="inferred from homology"/>
<dbReference type="RefSeq" id="WP_268751604.1">
    <property type="nucleotide sequence ID" value="NZ_JAPRFQ010000001.1"/>
</dbReference>
<evidence type="ECO:0000256" key="5">
    <source>
        <dbReference type="ARBA" id="ARBA00022917"/>
    </source>
</evidence>
<dbReference type="EMBL" id="JAPRFR010000001">
    <property type="protein sequence ID" value="MCZ0725280.1"/>
    <property type="molecule type" value="Genomic_DNA"/>
</dbReference>
<dbReference type="InterPro" id="IPR036695">
    <property type="entry name" value="Arg-tRNA-synth_N_sf"/>
</dbReference>
<evidence type="ECO:0000256" key="6">
    <source>
        <dbReference type="ARBA" id="ARBA00023146"/>
    </source>
</evidence>
<sequence length="566" mass="63666">MDLKQLVANAIESSTDLDLSYDEIKDLLEVPRHEGHGDIAFPCFVLAKQLRKSPQDIAKDLAQDISGEGIAEVEAAGPYINFKLDHELVSQNILKEIYAQGKDYGTLNIGKGENVTIDMSSPNIAKPMSMGHLRSTVIGNAIANIEKKVGFNPIRINHLGDWGTQFGKLIVAYKNWGNEEDVRRDPIAELLKYYVQFHEEAEEDDSLNDQGRLWFKKLEDGDPEAVELWTWFKDESLKEFNRIYDKLGVEFDYYTGEAFYNDRLQGIVDELVDKGLLEKNQGASIVNLDEFDLNPALILKSDGASLYITRDLATAEYRKETFDFAESIYVVGNEQSYHFKQLKAVLARMGHDWQEDMHHVPFGLITAGGKKLSTRKGNVILLEDVLNDAVDLAKEQIESKNPDLANKEEVAHQVGVGAVVFHDLKNDRLNSFDFVLEEVVQFEGETGPYVQYANARANSLLRKAGFDESKVATQHEFALADEDAFAVVKELNLFPSIVEKAYYGYEPSVIAKYVIGLAQSFNRYYANTRILNDDDQLNARLSLVFAVTQVLEAGLNLLGVQAPKEM</sequence>
<comment type="caution">
    <text evidence="12">The sequence shown here is derived from an EMBL/GenBank/DDBJ whole genome shotgun (WGS) entry which is preliminary data.</text>
</comment>
<dbReference type="SUPFAM" id="SSF47323">
    <property type="entry name" value="Anticodon-binding domain of a subclass of class I aminoacyl-tRNA synthetases"/>
    <property type="match status" value="1"/>
</dbReference>